<reference evidence="3 4" key="1">
    <citation type="submission" date="2019-12" db="EMBL/GenBank/DDBJ databases">
        <authorList>
            <person name="Lee S.D."/>
        </authorList>
    </citation>
    <scope>NUCLEOTIDE SEQUENCE [LARGE SCALE GENOMIC DNA]</scope>
    <source>
        <strain evidence="3 4">GH1-50</strain>
    </source>
</reference>
<organism evidence="3 4">
    <name type="scientific">Kangsaoukella pontilimi</name>
    <dbReference type="NCBI Taxonomy" id="2691042"/>
    <lineage>
        <taxon>Bacteria</taxon>
        <taxon>Pseudomonadati</taxon>
        <taxon>Pseudomonadota</taxon>
        <taxon>Alphaproteobacteria</taxon>
        <taxon>Rhodobacterales</taxon>
        <taxon>Paracoccaceae</taxon>
        <taxon>Kangsaoukella</taxon>
    </lineage>
</organism>
<comment type="caution">
    <text evidence="3">The sequence shown here is derived from an EMBL/GenBank/DDBJ whole genome shotgun (WGS) entry which is preliminary data.</text>
</comment>
<evidence type="ECO:0000313" key="3">
    <source>
        <dbReference type="EMBL" id="MXQ06782.1"/>
    </source>
</evidence>
<sequence length="142" mass="15064">MIRFASTSRKKTAAAVLSAIVASSGTAFADGEFPTEHKGLAVEQLGVVSSDSMARQVGLDGHILLLRRITIEPGGQIAHHSAAKVPGVVYMETGAWTEGRETGETVHKAGETFIEDADTVHWFYNRGDEPASALVCDIKPAS</sequence>
<reference evidence="3 4" key="2">
    <citation type="submission" date="2020-03" db="EMBL/GenBank/DDBJ databases">
        <title>Kangsaoukella pontilimi gen. nov., sp. nov., a new member of the family Rhodobacteraceae isolated from a tidal mudflat.</title>
        <authorList>
            <person name="Kim I.S."/>
        </authorList>
    </citation>
    <scope>NUCLEOTIDE SEQUENCE [LARGE SCALE GENOMIC DNA]</scope>
    <source>
        <strain evidence="3 4">GH1-50</strain>
    </source>
</reference>
<feature type="chain" id="PRO_5028982962" evidence="1">
    <location>
        <begin position="30"/>
        <end position="142"/>
    </location>
</feature>
<feature type="domain" description="Cupin type-2" evidence="2">
    <location>
        <begin position="69"/>
        <end position="135"/>
    </location>
</feature>
<accession>A0A7C9IGB5</accession>
<feature type="signal peptide" evidence="1">
    <location>
        <begin position="1"/>
        <end position="29"/>
    </location>
</feature>
<dbReference type="Gene3D" id="2.60.120.10">
    <property type="entry name" value="Jelly Rolls"/>
    <property type="match status" value="1"/>
</dbReference>
<dbReference type="Pfam" id="PF07883">
    <property type="entry name" value="Cupin_2"/>
    <property type="match status" value="1"/>
</dbReference>
<proteinExistence type="predicted"/>
<dbReference type="InterPro" id="IPR013096">
    <property type="entry name" value="Cupin_2"/>
</dbReference>
<evidence type="ECO:0000313" key="4">
    <source>
        <dbReference type="Proteomes" id="UP000480350"/>
    </source>
</evidence>
<evidence type="ECO:0000256" key="1">
    <source>
        <dbReference type="SAM" id="SignalP"/>
    </source>
</evidence>
<keyword evidence="1" id="KW-0732">Signal</keyword>
<dbReference type="RefSeq" id="WP_160762702.1">
    <property type="nucleotide sequence ID" value="NZ_WUPT01000001.1"/>
</dbReference>
<dbReference type="EMBL" id="WUPT01000001">
    <property type="protein sequence ID" value="MXQ06782.1"/>
    <property type="molecule type" value="Genomic_DNA"/>
</dbReference>
<keyword evidence="4" id="KW-1185">Reference proteome</keyword>
<dbReference type="SUPFAM" id="SSF51182">
    <property type="entry name" value="RmlC-like cupins"/>
    <property type="match status" value="1"/>
</dbReference>
<gene>
    <name evidence="3" type="ORF">GQ651_02875</name>
</gene>
<name>A0A7C9IGB5_9RHOB</name>
<dbReference type="InterPro" id="IPR011051">
    <property type="entry name" value="RmlC_Cupin_sf"/>
</dbReference>
<dbReference type="InterPro" id="IPR014710">
    <property type="entry name" value="RmlC-like_jellyroll"/>
</dbReference>
<protein>
    <submittedName>
        <fullName evidence="3">Cupin domain-containing protein</fullName>
    </submittedName>
</protein>
<evidence type="ECO:0000259" key="2">
    <source>
        <dbReference type="Pfam" id="PF07883"/>
    </source>
</evidence>
<dbReference type="Proteomes" id="UP000480350">
    <property type="component" value="Unassembled WGS sequence"/>
</dbReference>
<dbReference type="AlphaFoldDB" id="A0A7C9IGB5"/>